<evidence type="ECO:0000313" key="1">
    <source>
        <dbReference type="EMBL" id="MFC7192780.1"/>
    </source>
</evidence>
<dbReference type="RefSeq" id="WP_390206833.1">
    <property type="nucleotide sequence ID" value="NZ_JBHSZC010000004.1"/>
</dbReference>
<dbReference type="AlphaFoldDB" id="A0ABD5YZP1"/>
<reference evidence="1 2" key="1">
    <citation type="journal article" date="2019" name="Int. J. Syst. Evol. Microbiol.">
        <title>The Global Catalogue of Microorganisms (GCM) 10K type strain sequencing project: providing services to taxonomists for standard genome sequencing and annotation.</title>
        <authorList>
            <consortium name="The Broad Institute Genomics Platform"/>
            <consortium name="The Broad Institute Genome Sequencing Center for Infectious Disease"/>
            <person name="Wu L."/>
            <person name="Ma J."/>
        </authorList>
    </citation>
    <scope>NUCLEOTIDE SEQUENCE [LARGE SCALE GENOMIC DNA]</scope>
    <source>
        <strain evidence="1 2">RDMS1</strain>
    </source>
</reference>
<sequence>MLDELATLIRRKHIHERATDTLTRIQHSEPMTLIHPSEVDFEAACDPEQKGN</sequence>
<accession>A0ABD5YZP1</accession>
<proteinExistence type="predicted"/>
<keyword evidence="2" id="KW-1185">Reference proteome</keyword>
<dbReference type="EMBL" id="JBHTAX010000005">
    <property type="protein sequence ID" value="MFC7192780.1"/>
    <property type="molecule type" value="Genomic_DNA"/>
</dbReference>
<gene>
    <name evidence="1" type="ORF">ACFQL7_25210</name>
</gene>
<dbReference type="Proteomes" id="UP001596417">
    <property type="component" value="Unassembled WGS sequence"/>
</dbReference>
<evidence type="ECO:0000313" key="2">
    <source>
        <dbReference type="Proteomes" id="UP001596417"/>
    </source>
</evidence>
<comment type="caution">
    <text evidence="1">The sequence shown here is derived from an EMBL/GenBank/DDBJ whole genome shotgun (WGS) entry which is preliminary data.</text>
</comment>
<organism evidence="1 2">
    <name type="scientific">Halocatena marina</name>
    <dbReference type="NCBI Taxonomy" id="2934937"/>
    <lineage>
        <taxon>Archaea</taxon>
        <taxon>Methanobacteriati</taxon>
        <taxon>Methanobacteriota</taxon>
        <taxon>Stenosarchaea group</taxon>
        <taxon>Halobacteria</taxon>
        <taxon>Halobacteriales</taxon>
        <taxon>Natronomonadaceae</taxon>
        <taxon>Halocatena</taxon>
    </lineage>
</organism>
<protein>
    <submittedName>
        <fullName evidence="1">Uncharacterized protein</fullName>
    </submittedName>
</protein>
<name>A0ABD5YZP1_9EURY</name>